<dbReference type="OrthoDB" id="9182871at2"/>
<dbReference type="AlphaFoldDB" id="A0A9Q2NW66"/>
<dbReference type="SUPFAM" id="SSF54427">
    <property type="entry name" value="NTF2-like"/>
    <property type="match status" value="1"/>
</dbReference>
<dbReference type="Proteomes" id="UP000809440">
    <property type="component" value="Unassembled WGS sequence"/>
</dbReference>
<evidence type="ECO:0000256" key="1">
    <source>
        <dbReference type="SAM" id="SignalP"/>
    </source>
</evidence>
<dbReference type="EMBL" id="JAFBXE010000008">
    <property type="protein sequence ID" value="MBM2413283.1"/>
    <property type="molecule type" value="Genomic_DNA"/>
</dbReference>
<dbReference type="RefSeq" id="WP_085629698.1">
    <property type="nucleotide sequence ID" value="NZ_JAFBWU010000008.1"/>
</dbReference>
<proteinExistence type="predicted"/>
<comment type="caution">
    <text evidence="2">The sequence shown here is derived from an EMBL/GenBank/DDBJ whole genome shotgun (WGS) entry which is preliminary data.</text>
</comment>
<evidence type="ECO:0000313" key="5">
    <source>
        <dbReference type="Proteomes" id="UP000809440"/>
    </source>
</evidence>
<accession>A0A9Q2NW66</accession>
<name>A0A9Q2NW66_9RHOB</name>
<feature type="signal peptide" evidence="1">
    <location>
        <begin position="1"/>
        <end position="24"/>
    </location>
</feature>
<dbReference type="Proteomes" id="UP000755667">
    <property type="component" value="Unassembled WGS sequence"/>
</dbReference>
<protein>
    <submittedName>
        <fullName evidence="2">Ester cyclase</fullName>
    </submittedName>
</protein>
<reference evidence="2 5" key="1">
    <citation type="submission" date="2021-01" db="EMBL/GenBank/DDBJ databases">
        <title>Diatom-associated Roseobacters Show Island Model of Population Structure.</title>
        <authorList>
            <person name="Qu L."/>
            <person name="Feng X."/>
            <person name="Chen Y."/>
            <person name="Li L."/>
            <person name="Wang X."/>
            <person name="Hu Z."/>
            <person name="Wang H."/>
            <person name="Luo H."/>
        </authorList>
    </citation>
    <scope>NUCLEOTIDE SEQUENCE</scope>
    <source>
        <strain evidence="3 5">CC28-63</strain>
        <strain evidence="2">CC28-69</strain>
    </source>
</reference>
<keyword evidence="5" id="KW-1185">Reference proteome</keyword>
<dbReference type="Gene3D" id="3.10.450.50">
    <property type="match status" value="1"/>
</dbReference>
<evidence type="ECO:0000313" key="3">
    <source>
        <dbReference type="EMBL" id="MBM2417951.1"/>
    </source>
</evidence>
<feature type="chain" id="PRO_5040262666" evidence="1">
    <location>
        <begin position="25"/>
        <end position="159"/>
    </location>
</feature>
<dbReference type="GO" id="GO:0030638">
    <property type="term" value="P:polyketide metabolic process"/>
    <property type="evidence" value="ECO:0007669"/>
    <property type="project" value="InterPro"/>
</dbReference>
<dbReference type="EMBL" id="JAFBXF010000008">
    <property type="protein sequence ID" value="MBM2417951.1"/>
    <property type="molecule type" value="Genomic_DNA"/>
</dbReference>
<sequence length="159" mass="17181">MNTFKTTLAAASLGLASIATSAAADDMATVQTFYDLLSNPGSETHVAAFLDATTEDWESIGNYSGTNELRDEFVGQMGFFDQLMPDLEWSVQAMHQDGNFVTVRSRATGTPVGPLFGVDGEGRGFDILTIDIHELEDGKVIRTYHVEDWAGALQQLAGN</sequence>
<organism evidence="2 4">
    <name type="scientific">Marivita cryptomonadis</name>
    <dbReference type="NCBI Taxonomy" id="505252"/>
    <lineage>
        <taxon>Bacteria</taxon>
        <taxon>Pseudomonadati</taxon>
        <taxon>Pseudomonadota</taxon>
        <taxon>Alphaproteobacteria</taxon>
        <taxon>Rhodobacterales</taxon>
        <taxon>Roseobacteraceae</taxon>
        <taxon>Marivita</taxon>
    </lineage>
</organism>
<dbReference type="InterPro" id="IPR032710">
    <property type="entry name" value="NTF2-like_dom_sf"/>
</dbReference>
<dbReference type="GeneID" id="62641272"/>
<dbReference type="InterPro" id="IPR009959">
    <property type="entry name" value="Cyclase_SnoaL-like"/>
</dbReference>
<evidence type="ECO:0000313" key="2">
    <source>
        <dbReference type="EMBL" id="MBM2413283.1"/>
    </source>
</evidence>
<gene>
    <name evidence="2" type="ORF">JQX41_13290</name>
    <name evidence="3" type="ORF">JQX48_13295</name>
</gene>
<evidence type="ECO:0000313" key="4">
    <source>
        <dbReference type="Proteomes" id="UP000755667"/>
    </source>
</evidence>
<keyword evidence="1" id="KW-0732">Signal</keyword>
<dbReference type="Pfam" id="PF07366">
    <property type="entry name" value="SnoaL"/>
    <property type="match status" value="1"/>
</dbReference>